<proteinExistence type="predicted"/>
<dbReference type="SUPFAM" id="SSF81301">
    <property type="entry name" value="Nucleotidyltransferase"/>
    <property type="match status" value="1"/>
</dbReference>
<dbReference type="Pfam" id="PF18765">
    <property type="entry name" value="Polbeta"/>
    <property type="match status" value="1"/>
</dbReference>
<feature type="domain" description="Polymerase beta nucleotidyltransferase" evidence="1">
    <location>
        <begin position="21"/>
        <end position="111"/>
    </location>
</feature>
<dbReference type="PANTHER" id="PTHR43852:SF3">
    <property type="entry name" value="NUCLEOTIDYLTRANSFERASE"/>
    <property type="match status" value="1"/>
</dbReference>
<protein>
    <submittedName>
        <fullName evidence="2">DNA polymerase, beta domain protein region</fullName>
    </submittedName>
</protein>
<dbReference type="EMBL" id="LT669839">
    <property type="protein sequence ID" value="SHD78096.1"/>
    <property type="molecule type" value="Genomic_DNA"/>
</dbReference>
<sequence length="151" mass="17999">MGYNKYITYHLRDSDKMDIIKKCKDILMKYEDIVFSYIFGSYAQNSITENSDIDIAIYLKKNIDIDTYLEIKMNLSEVLKREVDLVILNNAPPLLKYEIYKNNILLFSRDKTLESQYKVKTLFEYSDIKRYLNLSYDKTIERLKKEVESNG</sequence>
<gene>
    <name evidence="2" type="ORF">CUESP1_2763</name>
</gene>
<dbReference type="AlphaFoldDB" id="A0A1M4PRF1"/>
<evidence type="ECO:0000313" key="2">
    <source>
        <dbReference type="EMBL" id="SHD78096.1"/>
    </source>
</evidence>
<dbReference type="CDD" id="cd05403">
    <property type="entry name" value="NT_KNTase_like"/>
    <property type="match status" value="1"/>
</dbReference>
<name>A0A1M4PRF1_9FIRM</name>
<dbReference type="InterPro" id="IPR052930">
    <property type="entry name" value="TA_antitoxin_MntA"/>
</dbReference>
<evidence type="ECO:0000259" key="1">
    <source>
        <dbReference type="Pfam" id="PF18765"/>
    </source>
</evidence>
<dbReference type="InterPro" id="IPR041633">
    <property type="entry name" value="Polbeta"/>
</dbReference>
<reference evidence="2 3" key="1">
    <citation type="submission" date="2016-11" db="EMBL/GenBank/DDBJ databases">
        <authorList>
            <person name="Manzoor S."/>
        </authorList>
    </citation>
    <scope>NUCLEOTIDE SEQUENCE [LARGE SCALE GENOMIC DNA]</scope>
    <source>
        <strain evidence="2">Clostridium ultunense strain Esp</strain>
    </source>
</reference>
<accession>A0A1M4PRF1</accession>
<dbReference type="Proteomes" id="UP000245423">
    <property type="component" value="Chromosome 1"/>
</dbReference>
<dbReference type="PANTHER" id="PTHR43852">
    <property type="entry name" value="NUCLEOTIDYLTRANSFERASE"/>
    <property type="match status" value="1"/>
</dbReference>
<dbReference type="Gene3D" id="3.30.460.10">
    <property type="entry name" value="Beta Polymerase, domain 2"/>
    <property type="match status" value="1"/>
</dbReference>
<dbReference type="NCBIfam" id="NF047752">
    <property type="entry name" value="MntA_antitoxin"/>
    <property type="match status" value="1"/>
</dbReference>
<evidence type="ECO:0000313" key="3">
    <source>
        <dbReference type="Proteomes" id="UP000245423"/>
    </source>
</evidence>
<keyword evidence="3" id="KW-1185">Reference proteome</keyword>
<dbReference type="InterPro" id="IPR043519">
    <property type="entry name" value="NT_sf"/>
</dbReference>
<organism evidence="2 3">
    <name type="scientific">[Clostridium] ultunense Esp</name>
    <dbReference type="NCBI Taxonomy" id="1288971"/>
    <lineage>
        <taxon>Bacteria</taxon>
        <taxon>Bacillati</taxon>
        <taxon>Bacillota</taxon>
        <taxon>Tissierellia</taxon>
        <taxon>Tissierellales</taxon>
        <taxon>Tepidimicrobiaceae</taxon>
        <taxon>Schnuerera</taxon>
    </lineage>
</organism>